<feature type="transmembrane region" description="Helical" evidence="7">
    <location>
        <begin position="119"/>
        <end position="140"/>
    </location>
</feature>
<dbReference type="AlphaFoldDB" id="A0A1L9SIG2"/>
<dbReference type="Proteomes" id="UP000184188">
    <property type="component" value="Unassembled WGS sequence"/>
</dbReference>
<dbReference type="RefSeq" id="XP_022581447.1">
    <property type="nucleotide sequence ID" value="XM_022722856.1"/>
</dbReference>
<keyword evidence="4 7" id="KW-1133">Transmembrane helix</keyword>
<feature type="transmembrane region" description="Helical" evidence="7">
    <location>
        <begin position="246"/>
        <end position="266"/>
    </location>
</feature>
<dbReference type="VEuPathDB" id="FungiDB:ASPZODRAFT_131850"/>
<proteinExistence type="inferred from homology"/>
<dbReference type="EMBL" id="KV878341">
    <property type="protein sequence ID" value="OJJ46937.1"/>
    <property type="molecule type" value="Genomic_DNA"/>
</dbReference>
<evidence type="ECO:0000256" key="1">
    <source>
        <dbReference type="ARBA" id="ARBA00004141"/>
    </source>
</evidence>
<keyword evidence="5 7" id="KW-0472">Membrane</keyword>
<comment type="similarity">
    <text evidence="2">Belongs to the acetate uptake transporter (AceTr) (TC 2.A.96) family.</text>
</comment>
<organism evidence="8 9">
    <name type="scientific">Penicilliopsis zonata CBS 506.65</name>
    <dbReference type="NCBI Taxonomy" id="1073090"/>
    <lineage>
        <taxon>Eukaryota</taxon>
        <taxon>Fungi</taxon>
        <taxon>Dikarya</taxon>
        <taxon>Ascomycota</taxon>
        <taxon>Pezizomycotina</taxon>
        <taxon>Eurotiomycetes</taxon>
        <taxon>Eurotiomycetidae</taxon>
        <taxon>Eurotiales</taxon>
        <taxon>Aspergillaceae</taxon>
        <taxon>Penicilliopsis</taxon>
    </lineage>
</organism>
<dbReference type="Pfam" id="PF01184">
    <property type="entry name" value="Gpr1_Fun34_YaaH"/>
    <property type="match status" value="1"/>
</dbReference>
<dbReference type="InterPro" id="IPR047622">
    <property type="entry name" value="GPR1_FUN34_YAAH"/>
</dbReference>
<dbReference type="PROSITE" id="PS01114">
    <property type="entry name" value="GPR1_FUN34_YAAH"/>
    <property type="match status" value="1"/>
</dbReference>
<dbReference type="OrthoDB" id="3648309at2759"/>
<dbReference type="GO" id="GO:0005886">
    <property type="term" value="C:plasma membrane"/>
    <property type="evidence" value="ECO:0007669"/>
    <property type="project" value="TreeGrafter"/>
</dbReference>
<dbReference type="PANTHER" id="PTHR31123:SF1">
    <property type="entry name" value="ACCUMULATION OF DYADS PROTEIN 2-RELATED"/>
    <property type="match status" value="1"/>
</dbReference>
<feature type="compositionally biased region" description="Polar residues" evidence="6">
    <location>
        <begin position="16"/>
        <end position="38"/>
    </location>
</feature>
<dbReference type="STRING" id="1073090.A0A1L9SIG2"/>
<evidence type="ECO:0000313" key="9">
    <source>
        <dbReference type="Proteomes" id="UP000184188"/>
    </source>
</evidence>
<feature type="transmembrane region" description="Helical" evidence="7">
    <location>
        <begin position="94"/>
        <end position="113"/>
    </location>
</feature>
<evidence type="ECO:0000256" key="2">
    <source>
        <dbReference type="ARBA" id="ARBA00005587"/>
    </source>
</evidence>
<keyword evidence="3 7" id="KW-0812">Transmembrane</keyword>
<protein>
    <recommendedName>
        <fullName evidence="10">GPR/FUN34 family protein</fullName>
    </recommendedName>
</protein>
<dbReference type="PANTHER" id="PTHR31123">
    <property type="entry name" value="ACCUMULATION OF DYADS PROTEIN 2-RELATED"/>
    <property type="match status" value="1"/>
</dbReference>
<feature type="transmembrane region" description="Helical" evidence="7">
    <location>
        <begin position="213"/>
        <end position="234"/>
    </location>
</feature>
<gene>
    <name evidence="8" type="ORF">ASPZODRAFT_131850</name>
</gene>
<name>A0A1L9SIG2_9EURO</name>
<dbReference type="InterPro" id="IPR051633">
    <property type="entry name" value="AceTr"/>
</dbReference>
<evidence type="ECO:0000256" key="6">
    <source>
        <dbReference type="SAM" id="MobiDB-lite"/>
    </source>
</evidence>
<comment type="subcellular location">
    <subcellularLocation>
        <location evidence="1">Membrane</location>
        <topology evidence="1">Multi-pass membrane protein</topology>
    </subcellularLocation>
</comment>
<keyword evidence="9" id="KW-1185">Reference proteome</keyword>
<evidence type="ECO:0000256" key="4">
    <source>
        <dbReference type="ARBA" id="ARBA00022989"/>
    </source>
</evidence>
<dbReference type="GO" id="GO:0015123">
    <property type="term" value="F:acetate transmembrane transporter activity"/>
    <property type="evidence" value="ECO:0007669"/>
    <property type="project" value="TreeGrafter"/>
</dbReference>
<evidence type="ECO:0000313" key="8">
    <source>
        <dbReference type="EMBL" id="OJJ46937.1"/>
    </source>
</evidence>
<evidence type="ECO:0000256" key="3">
    <source>
        <dbReference type="ARBA" id="ARBA00022692"/>
    </source>
</evidence>
<reference evidence="9" key="1">
    <citation type="journal article" date="2017" name="Genome Biol.">
        <title>Comparative genomics reveals high biological diversity and specific adaptations in the industrially and medically important fungal genus Aspergillus.</title>
        <authorList>
            <person name="de Vries R.P."/>
            <person name="Riley R."/>
            <person name="Wiebenga A."/>
            <person name="Aguilar-Osorio G."/>
            <person name="Amillis S."/>
            <person name="Uchima C.A."/>
            <person name="Anderluh G."/>
            <person name="Asadollahi M."/>
            <person name="Askin M."/>
            <person name="Barry K."/>
            <person name="Battaglia E."/>
            <person name="Bayram O."/>
            <person name="Benocci T."/>
            <person name="Braus-Stromeyer S.A."/>
            <person name="Caldana C."/>
            <person name="Canovas D."/>
            <person name="Cerqueira G.C."/>
            <person name="Chen F."/>
            <person name="Chen W."/>
            <person name="Choi C."/>
            <person name="Clum A."/>
            <person name="Dos Santos R.A."/>
            <person name="Damasio A.R."/>
            <person name="Diallinas G."/>
            <person name="Emri T."/>
            <person name="Fekete E."/>
            <person name="Flipphi M."/>
            <person name="Freyberg S."/>
            <person name="Gallo A."/>
            <person name="Gournas C."/>
            <person name="Habgood R."/>
            <person name="Hainaut M."/>
            <person name="Harispe M.L."/>
            <person name="Henrissat B."/>
            <person name="Hilden K.S."/>
            <person name="Hope R."/>
            <person name="Hossain A."/>
            <person name="Karabika E."/>
            <person name="Karaffa L."/>
            <person name="Karanyi Z."/>
            <person name="Krasevec N."/>
            <person name="Kuo A."/>
            <person name="Kusch H."/>
            <person name="LaButti K."/>
            <person name="Lagendijk E.L."/>
            <person name="Lapidus A."/>
            <person name="Levasseur A."/>
            <person name="Lindquist E."/>
            <person name="Lipzen A."/>
            <person name="Logrieco A.F."/>
            <person name="MacCabe A."/>
            <person name="Maekelae M.R."/>
            <person name="Malavazi I."/>
            <person name="Melin P."/>
            <person name="Meyer V."/>
            <person name="Mielnichuk N."/>
            <person name="Miskei M."/>
            <person name="Molnar A.P."/>
            <person name="Mule G."/>
            <person name="Ngan C.Y."/>
            <person name="Orejas M."/>
            <person name="Orosz E."/>
            <person name="Ouedraogo J.P."/>
            <person name="Overkamp K.M."/>
            <person name="Park H.-S."/>
            <person name="Perrone G."/>
            <person name="Piumi F."/>
            <person name="Punt P.J."/>
            <person name="Ram A.F."/>
            <person name="Ramon A."/>
            <person name="Rauscher S."/>
            <person name="Record E."/>
            <person name="Riano-Pachon D.M."/>
            <person name="Robert V."/>
            <person name="Roehrig J."/>
            <person name="Ruller R."/>
            <person name="Salamov A."/>
            <person name="Salih N.S."/>
            <person name="Samson R.A."/>
            <person name="Sandor E."/>
            <person name="Sanguinetti M."/>
            <person name="Schuetze T."/>
            <person name="Sepcic K."/>
            <person name="Shelest E."/>
            <person name="Sherlock G."/>
            <person name="Sophianopoulou V."/>
            <person name="Squina F.M."/>
            <person name="Sun H."/>
            <person name="Susca A."/>
            <person name="Todd R.B."/>
            <person name="Tsang A."/>
            <person name="Unkles S.E."/>
            <person name="van de Wiele N."/>
            <person name="van Rossen-Uffink D."/>
            <person name="Oliveira J.V."/>
            <person name="Vesth T.C."/>
            <person name="Visser J."/>
            <person name="Yu J.-H."/>
            <person name="Zhou M."/>
            <person name="Andersen M.R."/>
            <person name="Archer D.B."/>
            <person name="Baker S.E."/>
            <person name="Benoit I."/>
            <person name="Brakhage A.A."/>
            <person name="Braus G.H."/>
            <person name="Fischer R."/>
            <person name="Frisvad J.C."/>
            <person name="Goldman G.H."/>
            <person name="Houbraken J."/>
            <person name="Oakley B."/>
            <person name="Pocsi I."/>
            <person name="Scazzocchio C."/>
            <person name="Seiboth B."/>
            <person name="vanKuyk P.A."/>
            <person name="Wortman J."/>
            <person name="Dyer P.S."/>
            <person name="Grigoriev I.V."/>
        </authorList>
    </citation>
    <scope>NUCLEOTIDE SEQUENCE [LARGE SCALE GENOMIC DNA]</scope>
    <source>
        <strain evidence="9">CBS 506.65</strain>
    </source>
</reference>
<feature type="region of interest" description="Disordered" evidence="6">
    <location>
        <begin position="1"/>
        <end position="38"/>
    </location>
</feature>
<evidence type="ECO:0000256" key="7">
    <source>
        <dbReference type="SAM" id="Phobius"/>
    </source>
</evidence>
<dbReference type="NCBIfam" id="NF038013">
    <property type="entry name" value="AceTr_1"/>
    <property type="match status" value="1"/>
</dbReference>
<accession>A0A1L9SIG2</accession>
<feature type="transmembrane region" description="Helical" evidence="7">
    <location>
        <begin position="147"/>
        <end position="167"/>
    </location>
</feature>
<dbReference type="GeneID" id="34609321"/>
<feature type="compositionally biased region" description="Basic and acidic residues" evidence="6">
    <location>
        <begin position="1"/>
        <end position="12"/>
    </location>
</feature>
<dbReference type="InterPro" id="IPR000791">
    <property type="entry name" value="Gpr1/Fun34/SatP-like"/>
</dbReference>
<sequence>MSDSHTALEKDVGVASESTANGIGISPTNNTNNGTASPMTTEEHEVARAAARFGYGPLAQVKTSDAPLRPFGGEFQPGLYKSVENRKFANPAPLGLSAFALTTFVLSCINMGARNISEPNIVVALAFGYGGLVQLLAGMWEMAIGNTFGATALSSYGGFWLAVGIVLTPGGFEIVSTLEDAGGNMFVHSFGLMLMGWFIFTTILLFCTLKSTVAFFTLFFTLDLAFLLLGIGYLNPNSAGSPNPPVIKAGGFFGLLAAFLAWYNALAGIADTSNSFFIIPVAHFPWSPTGISRRKSEREMA</sequence>
<feature type="transmembrane region" description="Helical" evidence="7">
    <location>
        <begin position="187"/>
        <end position="206"/>
    </location>
</feature>
<evidence type="ECO:0008006" key="10">
    <source>
        <dbReference type="Google" id="ProtNLM"/>
    </source>
</evidence>
<evidence type="ECO:0000256" key="5">
    <source>
        <dbReference type="ARBA" id="ARBA00023136"/>
    </source>
</evidence>